<keyword evidence="2" id="KW-0067">ATP-binding</keyword>
<dbReference type="InterPro" id="IPR049052">
    <property type="entry name" value="nSTAND1"/>
</dbReference>
<dbReference type="InterPro" id="IPR027417">
    <property type="entry name" value="P-loop_NTPase"/>
</dbReference>
<gene>
    <name evidence="2" type="ORF">ABC977_02295</name>
</gene>
<comment type="caution">
    <text evidence="2">The sequence shown here is derived from an EMBL/GenBank/DDBJ whole genome shotgun (WGS) entry which is preliminary data.</text>
</comment>
<sequence length="284" mass="31098">MDSQANEDLTLVGREALIDQVVREIKKGKHVVLTGPVGIGKSAVLRAALKRIEPRRSEWRQFDTVARDAGAPDAEPVEAPEEPAAAPGRRGPVLVYLSEHQAKGQFVQMARRLIETGILKPSALDLAKKYDAMAPRAIEWSSIRRHVNRLSIRDLTAAIIPAIYAYPGSVLIAVDDMTSLTPTQQAFWLAVFEHAQVATCASDRKHSLRKLWWKMKPIAVPPLEVEAARAIVRDAIARTGLLIEAPGEVEAARAIVRDAIARTGLLIEAPGEVEAVPAALRRYL</sequence>
<keyword evidence="2" id="KW-0547">Nucleotide-binding</keyword>
<keyword evidence="3" id="KW-1185">Reference proteome</keyword>
<feature type="domain" description="Novel STAND NTPase 1" evidence="1">
    <location>
        <begin position="12"/>
        <end position="122"/>
    </location>
</feature>
<reference evidence="2 3" key="1">
    <citation type="submission" date="2024-05" db="EMBL/GenBank/DDBJ databases">
        <title>Genome Sequence and Characterization of the New Strain Purple Sulfur Bacterium of Genus Thioalkalicoccus.</title>
        <authorList>
            <person name="Bryantseva I.A."/>
            <person name="Kyndt J.A."/>
            <person name="Imhoff J.F."/>
        </authorList>
    </citation>
    <scope>NUCLEOTIDE SEQUENCE [LARGE SCALE GENOMIC DNA]</scope>
    <source>
        <strain evidence="2 3">Um2</strain>
    </source>
</reference>
<dbReference type="Gene3D" id="3.40.50.300">
    <property type="entry name" value="P-loop containing nucleotide triphosphate hydrolases"/>
    <property type="match status" value="1"/>
</dbReference>
<accession>A0ABV4BDC7</accession>
<protein>
    <submittedName>
        <fullName evidence="2">ATP-binding protein</fullName>
    </submittedName>
</protein>
<dbReference type="Pfam" id="PF20703">
    <property type="entry name" value="nSTAND1"/>
    <property type="match status" value="1"/>
</dbReference>
<dbReference type="Proteomes" id="UP001564408">
    <property type="component" value="Unassembled WGS sequence"/>
</dbReference>
<dbReference type="EMBL" id="JBDKXB010000002">
    <property type="protein sequence ID" value="MEY6431233.1"/>
    <property type="molecule type" value="Genomic_DNA"/>
</dbReference>
<evidence type="ECO:0000313" key="2">
    <source>
        <dbReference type="EMBL" id="MEY6431233.1"/>
    </source>
</evidence>
<dbReference type="SUPFAM" id="SSF52540">
    <property type="entry name" value="P-loop containing nucleoside triphosphate hydrolases"/>
    <property type="match status" value="1"/>
</dbReference>
<dbReference type="GO" id="GO:0005524">
    <property type="term" value="F:ATP binding"/>
    <property type="evidence" value="ECO:0007669"/>
    <property type="project" value="UniProtKB-KW"/>
</dbReference>
<dbReference type="RefSeq" id="WP_369665619.1">
    <property type="nucleotide sequence ID" value="NZ_JBDKXB010000002.1"/>
</dbReference>
<proteinExistence type="predicted"/>
<name>A0ABV4BDC7_9GAMM</name>
<organism evidence="2 3">
    <name type="scientific">Thioalkalicoccus limnaeus</name>
    <dbReference type="NCBI Taxonomy" id="120681"/>
    <lineage>
        <taxon>Bacteria</taxon>
        <taxon>Pseudomonadati</taxon>
        <taxon>Pseudomonadota</taxon>
        <taxon>Gammaproteobacteria</taxon>
        <taxon>Chromatiales</taxon>
        <taxon>Chromatiaceae</taxon>
        <taxon>Thioalkalicoccus</taxon>
    </lineage>
</organism>
<evidence type="ECO:0000313" key="3">
    <source>
        <dbReference type="Proteomes" id="UP001564408"/>
    </source>
</evidence>
<evidence type="ECO:0000259" key="1">
    <source>
        <dbReference type="Pfam" id="PF20703"/>
    </source>
</evidence>